<dbReference type="AlphaFoldDB" id="A0A5C0B160"/>
<feature type="compositionally biased region" description="Low complexity" evidence="1">
    <location>
        <begin position="8"/>
        <end position="21"/>
    </location>
</feature>
<organism evidence="2 3">
    <name type="scientific">Pigmentiphaga aceris</name>
    <dbReference type="NCBI Taxonomy" id="1940612"/>
    <lineage>
        <taxon>Bacteria</taxon>
        <taxon>Pseudomonadati</taxon>
        <taxon>Pseudomonadota</taxon>
        <taxon>Betaproteobacteria</taxon>
        <taxon>Burkholderiales</taxon>
        <taxon>Alcaligenaceae</taxon>
        <taxon>Pigmentiphaga</taxon>
    </lineage>
</organism>
<reference evidence="2 3" key="1">
    <citation type="submission" date="2019-08" db="EMBL/GenBank/DDBJ databases">
        <title>Amphibian skin-associated Pigmentiphaga: genome sequence and occurrence across geography and hosts.</title>
        <authorList>
            <person name="Bletz M.C."/>
            <person name="Bunk B."/>
            <person name="Sproeer C."/>
            <person name="Biwer P."/>
            <person name="Reiter S."/>
            <person name="Rabemananjara F.C.E."/>
            <person name="Schulz S."/>
            <person name="Overmann J."/>
            <person name="Vences M."/>
        </authorList>
    </citation>
    <scope>NUCLEOTIDE SEQUENCE [LARGE SCALE GENOMIC DNA]</scope>
    <source>
        <strain evidence="2 3">Mada1488</strain>
    </source>
</reference>
<dbReference type="OrthoDB" id="9081907at2"/>
<dbReference type="EMBL" id="CP043046">
    <property type="protein sequence ID" value="QEI07716.1"/>
    <property type="molecule type" value="Genomic_DNA"/>
</dbReference>
<name>A0A5C0B160_9BURK</name>
<keyword evidence="3" id="KW-1185">Reference proteome</keyword>
<dbReference type="KEGG" id="pacr:FXN63_19130"/>
<dbReference type="Proteomes" id="UP000325161">
    <property type="component" value="Chromosome"/>
</dbReference>
<feature type="region of interest" description="Disordered" evidence="1">
    <location>
        <begin position="1"/>
        <end position="27"/>
    </location>
</feature>
<dbReference type="RefSeq" id="WP_148816763.1">
    <property type="nucleotide sequence ID" value="NZ_CP043046.1"/>
</dbReference>
<sequence length="228" mass="24309">MSHLAPPARSTKAARASATSADRAETRPEIDVMAKALAAAVRSVPRADQRLVLDKLRAELKLDGDSTIKLPATRHADDEADDIAAESAPLSEQTYARRRALVDKGELLTSADLIARVDITRQALSNRLAAGSIFYVDGGRNERYYPAFFADATLDTKAVRKVTKALGNLPGASKWLFFTSPRESLGDLTPLDVLAGKRPAAKPGYAAGELERIGLDTVLRAAAAAAEA</sequence>
<gene>
    <name evidence="2" type="ORF">FXN63_19130</name>
</gene>
<protein>
    <submittedName>
        <fullName evidence="2">Uncharacterized protein</fullName>
    </submittedName>
</protein>
<evidence type="ECO:0000313" key="3">
    <source>
        <dbReference type="Proteomes" id="UP000325161"/>
    </source>
</evidence>
<proteinExistence type="predicted"/>
<accession>A0A5C0B160</accession>
<evidence type="ECO:0000313" key="2">
    <source>
        <dbReference type="EMBL" id="QEI07716.1"/>
    </source>
</evidence>
<evidence type="ECO:0000256" key="1">
    <source>
        <dbReference type="SAM" id="MobiDB-lite"/>
    </source>
</evidence>